<proteinExistence type="predicted"/>
<feature type="non-terminal residue" evidence="3">
    <location>
        <position position="1"/>
    </location>
</feature>
<gene>
    <name evidence="3" type="ORF">GBAR_LOCUS30403</name>
</gene>
<protein>
    <submittedName>
        <fullName evidence="3">Uncharacterized protein</fullName>
    </submittedName>
</protein>
<evidence type="ECO:0000256" key="1">
    <source>
        <dbReference type="SAM" id="MobiDB-lite"/>
    </source>
</evidence>
<dbReference type="EMBL" id="CASHTH010004300">
    <property type="protein sequence ID" value="CAI8055754.1"/>
    <property type="molecule type" value="Genomic_DNA"/>
</dbReference>
<feature type="region of interest" description="Disordered" evidence="1">
    <location>
        <begin position="42"/>
        <end position="98"/>
    </location>
</feature>
<feature type="compositionally biased region" description="Low complexity" evidence="1">
    <location>
        <begin position="44"/>
        <end position="67"/>
    </location>
</feature>
<keyword evidence="2" id="KW-0732">Signal</keyword>
<name>A0AA35TWX3_GEOBA</name>
<accession>A0AA35TWX3</accession>
<organism evidence="3 4">
    <name type="scientific">Geodia barretti</name>
    <name type="common">Barrett's horny sponge</name>
    <dbReference type="NCBI Taxonomy" id="519541"/>
    <lineage>
        <taxon>Eukaryota</taxon>
        <taxon>Metazoa</taxon>
        <taxon>Porifera</taxon>
        <taxon>Demospongiae</taxon>
        <taxon>Heteroscleromorpha</taxon>
        <taxon>Tetractinellida</taxon>
        <taxon>Astrophorina</taxon>
        <taxon>Geodiidae</taxon>
        <taxon>Geodia</taxon>
    </lineage>
</organism>
<evidence type="ECO:0000313" key="4">
    <source>
        <dbReference type="Proteomes" id="UP001174909"/>
    </source>
</evidence>
<keyword evidence="4" id="KW-1185">Reference proteome</keyword>
<feature type="compositionally biased region" description="Acidic residues" evidence="1">
    <location>
        <begin position="202"/>
        <end position="215"/>
    </location>
</feature>
<feature type="compositionally biased region" description="Basic and acidic residues" evidence="1">
    <location>
        <begin position="68"/>
        <end position="98"/>
    </location>
</feature>
<feature type="chain" id="PRO_5041339993" evidence="2">
    <location>
        <begin position="25"/>
        <end position="265"/>
    </location>
</feature>
<dbReference type="Proteomes" id="UP001174909">
    <property type="component" value="Unassembled WGS sequence"/>
</dbReference>
<comment type="caution">
    <text evidence="3">The sequence shown here is derived from an EMBL/GenBank/DDBJ whole genome shotgun (WGS) entry which is preliminary data.</text>
</comment>
<feature type="compositionally biased region" description="Low complexity" evidence="1">
    <location>
        <begin position="231"/>
        <end position="241"/>
    </location>
</feature>
<feature type="signal peptide" evidence="2">
    <location>
        <begin position="1"/>
        <end position="24"/>
    </location>
</feature>
<dbReference type="AlphaFoldDB" id="A0AA35TWX3"/>
<evidence type="ECO:0000313" key="3">
    <source>
        <dbReference type="EMBL" id="CAI8055754.1"/>
    </source>
</evidence>
<evidence type="ECO:0000256" key="2">
    <source>
        <dbReference type="SAM" id="SignalP"/>
    </source>
</evidence>
<feature type="region of interest" description="Disordered" evidence="1">
    <location>
        <begin position="202"/>
        <end position="265"/>
    </location>
</feature>
<reference evidence="3" key="1">
    <citation type="submission" date="2023-03" db="EMBL/GenBank/DDBJ databases">
        <authorList>
            <person name="Steffen K."/>
            <person name="Cardenas P."/>
        </authorList>
    </citation>
    <scope>NUCLEOTIDE SEQUENCE</scope>
</reference>
<sequence>LSLSSFSLFSLSLFLSLSLHFSVTQELYEDLNPIDGHLNSPGAPSVTTLPLPLSSSQNSLTPSTSPTLDRKQKLSREQKKQQKEEERKKKELKKKEEAKAKNRLKSLKTFKEFKLPNDVQSLFAVEVQEDHPKTKDHMAVSKGEQVYVLLISHPKLPNDRYFIEKDDGTMGFVMKSICVRMVYLAQQSEPPPVPDVDEYLDQDIYEELPADDDDSLNGIAPPALPPPNPNFLPTRFPAPSQAAPPPPPDEPQDNYEYLPEQEGSY</sequence>